<dbReference type="FunFam" id="1.10.274.30:FF:000005">
    <property type="entry name" value="Chromatin modification-related protein EAF3"/>
    <property type="match status" value="1"/>
</dbReference>
<keyword evidence="5" id="KW-0539">Nucleus</keyword>
<dbReference type="AlphaFoldDB" id="A0AAV9DI74"/>
<evidence type="ECO:0000313" key="10">
    <source>
        <dbReference type="Proteomes" id="UP001180020"/>
    </source>
</evidence>
<keyword evidence="3" id="KW-0805">Transcription regulation</keyword>
<comment type="subcellular location">
    <subcellularLocation>
        <location evidence="1">Nucleus</location>
    </subcellularLocation>
</comment>
<dbReference type="PANTHER" id="PTHR10880">
    <property type="entry name" value="MORTALITY FACTOR 4-LIKE PROTEIN"/>
    <property type="match status" value="1"/>
</dbReference>
<dbReference type="Pfam" id="PF05712">
    <property type="entry name" value="MRG"/>
    <property type="match status" value="1"/>
</dbReference>
<dbReference type="Gene3D" id="2.30.30.140">
    <property type="match status" value="1"/>
</dbReference>
<dbReference type="GO" id="GO:0006325">
    <property type="term" value="P:chromatin organization"/>
    <property type="evidence" value="ECO:0007669"/>
    <property type="project" value="UniProtKB-KW"/>
</dbReference>
<dbReference type="InterPro" id="IPR008676">
    <property type="entry name" value="MRG"/>
</dbReference>
<evidence type="ECO:0000256" key="5">
    <source>
        <dbReference type="ARBA" id="ARBA00023242"/>
    </source>
</evidence>
<dbReference type="GO" id="GO:0048586">
    <property type="term" value="P:regulation of long-day photoperiodism, flowering"/>
    <property type="evidence" value="ECO:0007669"/>
    <property type="project" value="UniProtKB-ARBA"/>
</dbReference>
<dbReference type="PANTHER" id="PTHR10880:SF15">
    <property type="entry name" value="MSL COMPLEX SUBUNIT 3"/>
    <property type="match status" value="1"/>
</dbReference>
<comment type="caution">
    <text evidence="9">The sequence shown here is derived from an EMBL/GenBank/DDBJ whole genome shotgun (WGS) entry which is preliminary data.</text>
</comment>
<reference evidence="9" key="1">
    <citation type="journal article" date="2023" name="Nat. Commun.">
        <title>Diploid and tetraploid genomes of Acorus and the evolution of monocots.</title>
        <authorList>
            <person name="Ma L."/>
            <person name="Liu K.W."/>
            <person name="Li Z."/>
            <person name="Hsiao Y.Y."/>
            <person name="Qi Y."/>
            <person name="Fu T."/>
            <person name="Tang G.D."/>
            <person name="Zhang D."/>
            <person name="Sun W.H."/>
            <person name="Liu D.K."/>
            <person name="Li Y."/>
            <person name="Chen G.Z."/>
            <person name="Liu X.D."/>
            <person name="Liao X.Y."/>
            <person name="Jiang Y.T."/>
            <person name="Yu X."/>
            <person name="Hao Y."/>
            <person name="Huang J."/>
            <person name="Zhao X.W."/>
            <person name="Ke S."/>
            <person name="Chen Y.Y."/>
            <person name="Wu W.L."/>
            <person name="Hsu J.L."/>
            <person name="Lin Y.F."/>
            <person name="Huang M.D."/>
            <person name="Li C.Y."/>
            <person name="Huang L."/>
            <person name="Wang Z.W."/>
            <person name="Zhao X."/>
            <person name="Zhong W.Y."/>
            <person name="Peng D.H."/>
            <person name="Ahmad S."/>
            <person name="Lan S."/>
            <person name="Zhang J.S."/>
            <person name="Tsai W.C."/>
            <person name="Van de Peer Y."/>
            <person name="Liu Z.J."/>
        </authorList>
    </citation>
    <scope>NUCLEOTIDE SEQUENCE</scope>
    <source>
        <strain evidence="9">CP</strain>
    </source>
</reference>
<protein>
    <recommendedName>
        <fullName evidence="11">MRG domain-containing protein</fullName>
    </recommendedName>
</protein>
<evidence type="ECO:0000259" key="7">
    <source>
        <dbReference type="Pfam" id="PF05712"/>
    </source>
</evidence>
<dbReference type="GO" id="GO:0005634">
    <property type="term" value="C:nucleus"/>
    <property type="evidence" value="ECO:0007669"/>
    <property type="project" value="UniProtKB-SubCell"/>
</dbReference>
<accession>A0AAV9DI74</accession>
<gene>
    <name evidence="9" type="ORF">QJS10_CPB13g00506</name>
</gene>
<evidence type="ECO:0000256" key="1">
    <source>
        <dbReference type="ARBA" id="ARBA00004123"/>
    </source>
</evidence>
<dbReference type="Gene3D" id="1.10.274.30">
    <property type="entry name" value="MRG domain"/>
    <property type="match status" value="1"/>
</dbReference>
<feature type="region of interest" description="Disordered" evidence="6">
    <location>
        <begin position="1"/>
        <end position="28"/>
    </location>
</feature>
<evidence type="ECO:0000256" key="4">
    <source>
        <dbReference type="ARBA" id="ARBA00023163"/>
    </source>
</evidence>
<organism evidence="9 10">
    <name type="scientific">Acorus calamus</name>
    <name type="common">Sweet flag</name>
    <dbReference type="NCBI Taxonomy" id="4465"/>
    <lineage>
        <taxon>Eukaryota</taxon>
        <taxon>Viridiplantae</taxon>
        <taxon>Streptophyta</taxon>
        <taxon>Embryophyta</taxon>
        <taxon>Tracheophyta</taxon>
        <taxon>Spermatophyta</taxon>
        <taxon>Magnoliopsida</taxon>
        <taxon>Liliopsida</taxon>
        <taxon>Acoraceae</taxon>
        <taxon>Acorus</taxon>
    </lineage>
</organism>
<evidence type="ECO:0000256" key="3">
    <source>
        <dbReference type="ARBA" id="ARBA00023015"/>
    </source>
</evidence>
<keyword evidence="2" id="KW-0156">Chromatin regulator</keyword>
<dbReference type="CDD" id="cd18983">
    <property type="entry name" value="CBD_MSL3_like"/>
    <property type="match status" value="1"/>
</dbReference>
<dbReference type="InterPro" id="IPR016197">
    <property type="entry name" value="Chromo-like_dom_sf"/>
</dbReference>
<dbReference type="GO" id="GO:1990841">
    <property type="term" value="F:promoter-specific chromatin binding"/>
    <property type="evidence" value="ECO:0007669"/>
    <property type="project" value="UniProtKB-ARBA"/>
</dbReference>
<dbReference type="EMBL" id="JAUJYO010000013">
    <property type="protein sequence ID" value="KAK1299827.1"/>
    <property type="molecule type" value="Genomic_DNA"/>
</dbReference>
<dbReference type="SUPFAM" id="SSF54160">
    <property type="entry name" value="Chromo domain-like"/>
    <property type="match status" value="1"/>
</dbReference>
<dbReference type="PIRSF" id="PIRSF038133">
    <property type="entry name" value="HAT_Nua4_EAF3/MRG15"/>
    <property type="match status" value="1"/>
</dbReference>
<dbReference type="InterPro" id="IPR026541">
    <property type="entry name" value="MRG_dom"/>
</dbReference>
<dbReference type="PROSITE" id="PS51640">
    <property type="entry name" value="MRG"/>
    <property type="match status" value="1"/>
</dbReference>
<evidence type="ECO:0000313" key="9">
    <source>
        <dbReference type="EMBL" id="KAK1299827.1"/>
    </source>
</evidence>
<evidence type="ECO:0000256" key="2">
    <source>
        <dbReference type="ARBA" id="ARBA00022853"/>
    </source>
</evidence>
<evidence type="ECO:0008006" key="11">
    <source>
        <dbReference type="Google" id="ProtNLM"/>
    </source>
</evidence>
<evidence type="ECO:0000256" key="6">
    <source>
        <dbReference type="SAM" id="MobiDB-lite"/>
    </source>
</evidence>
<feature type="compositionally biased region" description="Polar residues" evidence="6">
    <location>
        <begin position="108"/>
        <end position="117"/>
    </location>
</feature>
<evidence type="ECO:0000259" key="8">
    <source>
        <dbReference type="Pfam" id="PF22732"/>
    </source>
</evidence>
<feature type="region of interest" description="Disordered" evidence="6">
    <location>
        <begin position="91"/>
        <end position="149"/>
    </location>
</feature>
<dbReference type="GO" id="GO:0000123">
    <property type="term" value="C:histone acetyltransferase complex"/>
    <property type="evidence" value="ECO:0007669"/>
    <property type="project" value="TreeGrafter"/>
</dbReference>
<proteinExistence type="predicted"/>
<keyword evidence="10" id="KW-1185">Reference proteome</keyword>
<dbReference type="Pfam" id="PF22732">
    <property type="entry name" value="MSL3_chromo-like"/>
    <property type="match status" value="1"/>
</dbReference>
<dbReference type="InterPro" id="IPR038217">
    <property type="entry name" value="MRG_C_sf"/>
</dbReference>
<reference evidence="9" key="2">
    <citation type="submission" date="2023-06" db="EMBL/GenBank/DDBJ databases">
        <authorList>
            <person name="Ma L."/>
            <person name="Liu K.-W."/>
            <person name="Li Z."/>
            <person name="Hsiao Y.-Y."/>
            <person name="Qi Y."/>
            <person name="Fu T."/>
            <person name="Tang G."/>
            <person name="Zhang D."/>
            <person name="Sun W.-H."/>
            <person name="Liu D.-K."/>
            <person name="Li Y."/>
            <person name="Chen G.-Z."/>
            <person name="Liu X.-D."/>
            <person name="Liao X.-Y."/>
            <person name="Jiang Y.-T."/>
            <person name="Yu X."/>
            <person name="Hao Y."/>
            <person name="Huang J."/>
            <person name="Zhao X.-W."/>
            <person name="Ke S."/>
            <person name="Chen Y.-Y."/>
            <person name="Wu W.-L."/>
            <person name="Hsu J.-L."/>
            <person name="Lin Y.-F."/>
            <person name="Huang M.-D."/>
            <person name="Li C.-Y."/>
            <person name="Huang L."/>
            <person name="Wang Z.-W."/>
            <person name="Zhao X."/>
            <person name="Zhong W.-Y."/>
            <person name="Peng D.-H."/>
            <person name="Ahmad S."/>
            <person name="Lan S."/>
            <person name="Zhang J.-S."/>
            <person name="Tsai W.-C."/>
            <person name="Van De Peer Y."/>
            <person name="Liu Z.-J."/>
        </authorList>
    </citation>
    <scope>NUCLEOTIDE SEQUENCE</scope>
    <source>
        <strain evidence="9">CP</strain>
        <tissue evidence="9">Leaves</tissue>
    </source>
</reference>
<feature type="compositionally biased region" description="Basic and acidic residues" evidence="6">
    <location>
        <begin position="8"/>
        <end position="17"/>
    </location>
</feature>
<name>A0AAV9DI74_ACOCL</name>
<dbReference type="Proteomes" id="UP001180020">
    <property type="component" value="Unassembled WGS sequence"/>
</dbReference>
<sequence>MVSSNSGGKDDSPRDGGDMEADPSASESCLFSEGEKVYAYHGPLIYEAKVQKVEFRKGEWKYFVHYLGWNKNWDEWVIKDRLLKFNKENAQKKKALTDDQSTEKNTKSGRSTQNKPKSSNDAKADKEDTKNNATRGKKRKVQSGVEEKDKGSSEKLMNIEIPLTLKKQLVDDWEFVTELGKLVKLPRTPNVDNILKKYLEYRTKKDNKIAESIGEILKGLRCYFDKALPVMLLYKEERKQYRELVIDNVSPSTVYGAEHLLRLFVKLPELLAYVNMEEDASAKLQKKLFDFLKYLEKNQSSFFLSTYDGSKSYSDTDEE</sequence>
<feature type="domain" description="MSL3 chromodomain-like" evidence="8">
    <location>
        <begin position="31"/>
        <end position="97"/>
    </location>
</feature>
<dbReference type="InterPro" id="IPR053820">
    <property type="entry name" value="MSL3_chromo-like"/>
</dbReference>
<feature type="compositionally biased region" description="Basic and acidic residues" evidence="6">
    <location>
        <begin position="118"/>
        <end position="130"/>
    </location>
</feature>
<feature type="compositionally biased region" description="Basic and acidic residues" evidence="6">
    <location>
        <begin position="91"/>
        <end position="106"/>
    </location>
</feature>
<feature type="domain" description="MRG" evidence="7">
    <location>
        <begin position="138"/>
        <end position="307"/>
    </location>
</feature>
<dbReference type="GO" id="GO:0006355">
    <property type="term" value="P:regulation of DNA-templated transcription"/>
    <property type="evidence" value="ECO:0007669"/>
    <property type="project" value="InterPro"/>
</dbReference>
<keyword evidence="4" id="KW-0804">Transcription</keyword>